<evidence type="ECO:0000256" key="1">
    <source>
        <dbReference type="SAM" id="MobiDB-lite"/>
    </source>
</evidence>
<dbReference type="PANTHER" id="PTHR13275">
    <property type="entry name" value="YL-1 PROTEIN TRANSCRIPTION FACTOR-LIKE 1"/>
    <property type="match status" value="1"/>
</dbReference>
<dbReference type="SMART" id="SM00993">
    <property type="entry name" value="YL1_C"/>
    <property type="match status" value="1"/>
</dbReference>
<dbReference type="Pfam" id="PF08265">
    <property type="entry name" value="YL1_C"/>
    <property type="match status" value="1"/>
</dbReference>
<dbReference type="InterPro" id="IPR013272">
    <property type="entry name" value="Vps72/YL1_C"/>
</dbReference>
<comment type="caution">
    <text evidence="3">The sequence shown here is derived from an EMBL/GenBank/DDBJ whole genome shotgun (WGS) entry which is preliminary data.</text>
</comment>
<name>A0A9N8PRI1_9PEZI</name>
<feature type="compositionally biased region" description="Polar residues" evidence="1">
    <location>
        <begin position="11"/>
        <end position="36"/>
    </location>
</feature>
<feature type="region of interest" description="Disordered" evidence="1">
    <location>
        <begin position="1"/>
        <end position="56"/>
    </location>
</feature>
<dbReference type="EMBL" id="CAINUL010000005">
    <property type="protein sequence ID" value="CAD0110100.1"/>
    <property type="molecule type" value="Genomic_DNA"/>
</dbReference>
<proteinExistence type="predicted"/>
<sequence>MADQPPPTAIVDSTNLPTTQDSTLQPTEPTQQSSTPFDVYPQLQPETAPAAPPPSIPLIREQAQRSLIILEAFPSLEVAPPVCYLKQKIHHNKFPAFFYPPTFRSTHPHRRRVQIPHLQIRKKKEFLPPPPPKPVCSITAKAAKYKDPATGLAYQGLEAYKAIQRVSAGGCRWGGAGWDAWMGILGEGVMGRVARGVPECFVTGVVKRKEKEKEVKSEEGGKESVVVPVAATAAPVAPMASVTPAPAVNAPVNAPSSKTS</sequence>
<dbReference type="PANTHER" id="PTHR13275:SF4">
    <property type="entry name" value="VACUOLAR PROTEIN SORTING-ASSOCIATED PROTEIN 72 HOMOLOG"/>
    <property type="match status" value="1"/>
</dbReference>
<evidence type="ECO:0000313" key="3">
    <source>
        <dbReference type="EMBL" id="CAD0110100.1"/>
    </source>
</evidence>
<dbReference type="GO" id="GO:0005634">
    <property type="term" value="C:nucleus"/>
    <property type="evidence" value="ECO:0007669"/>
    <property type="project" value="TreeGrafter"/>
</dbReference>
<organism evidence="3 4">
    <name type="scientific">Aureobasidium uvarum</name>
    <dbReference type="NCBI Taxonomy" id="2773716"/>
    <lineage>
        <taxon>Eukaryota</taxon>
        <taxon>Fungi</taxon>
        <taxon>Dikarya</taxon>
        <taxon>Ascomycota</taxon>
        <taxon>Pezizomycotina</taxon>
        <taxon>Dothideomycetes</taxon>
        <taxon>Dothideomycetidae</taxon>
        <taxon>Dothideales</taxon>
        <taxon>Saccotheciaceae</taxon>
        <taxon>Aureobasidium</taxon>
    </lineage>
</organism>
<keyword evidence="4" id="KW-1185">Reference proteome</keyword>
<evidence type="ECO:0000259" key="2">
    <source>
        <dbReference type="SMART" id="SM00993"/>
    </source>
</evidence>
<dbReference type="Proteomes" id="UP000745764">
    <property type="component" value="Unassembled WGS sequence"/>
</dbReference>
<reference evidence="3" key="1">
    <citation type="submission" date="2020-06" db="EMBL/GenBank/DDBJ databases">
        <authorList>
            <person name="Onetto C."/>
        </authorList>
    </citation>
    <scope>NUCLEOTIDE SEQUENCE</scope>
</reference>
<dbReference type="AlphaFoldDB" id="A0A9N8PRI1"/>
<dbReference type="OrthoDB" id="3942062at2759"/>
<feature type="domain" description="Vps72/YL1 C-terminal" evidence="2">
    <location>
        <begin position="134"/>
        <end position="163"/>
    </location>
</feature>
<gene>
    <name evidence="3" type="ORF">AWRI4620_LOCUS4355</name>
</gene>
<evidence type="ECO:0000313" key="4">
    <source>
        <dbReference type="Proteomes" id="UP000745764"/>
    </source>
</evidence>
<protein>
    <recommendedName>
        <fullName evidence="2">Vps72/YL1 C-terminal domain-containing protein</fullName>
    </recommendedName>
</protein>
<accession>A0A9N8PRI1</accession>